<protein>
    <submittedName>
        <fullName evidence="1">Retrovirus polyprotein</fullName>
    </submittedName>
</protein>
<dbReference type="Proteomes" id="UP001147760">
    <property type="component" value="Unassembled WGS sequence"/>
</dbReference>
<sequence>MVRLGNTDRREENFDAGDHVFVVIEDWVLDCLSRKRSRLASGLLCNSSKLRKATTLEPLGRQHVDLTPPIKRAEEDKWEVEKLLDSRTYSPI</sequence>
<name>A0A9X0BL39_9EURO</name>
<keyword evidence="2" id="KW-1185">Reference proteome</keyword>
<dbReference type="AlphaFoldDB" id="A0A9X0BL39"/>
<dbReference type="EMBL" id="JAPWDO010000005">
    <property type="protein sequence ID" value="KAJ5471189.1"/>
    <property type="molecule type" value="Genomic_DNA"/>
</dbReference>
<accession>A0A9X0BL39</accession>
<evidence type="ECO:0000313" key="2">
    <source>
        <dbReference type="Proteomes" id="UP001147760"/>
    </source>
</evidence>
<proteinExistence type="predicted"/>
<evidence type="ECO:0000313" key="1">
    <source>
        <dbReference type="EMBL" id="KAJ5471189.1"/>
    </source>
</evidence>
<organism evidence="1 2">
    <name type="scientific">Penicillium desertorum</name>
    <dbReference type="NCBI Taxonomy" id="1303715"/>
    <lineage>
        <taxon>Eukaryota</taxon>
        <taxon>Fungi</taxon>
        <taxon>Dikarya</taxon>
        <taxon>Ascomycota</taxon>
        <taxon>Pezizomycotina</taxon>
        <taxon>Eurotiomycetes</taxon>
        <taxon>Eurotiomycetidae</taxon>
        <taxon>Eurotiales</taxon>
        <taxon>Aspergillaceae</taxon>
        <taxon>Penicillium</taxon>
    </lineage>
</organism>
<reference evidence="1" key="1">
    <citation type="submission" date="2022-12" db="EMBL/GenBank/DDBJ databases">
        <authorList>
            <person name="Petersen C."/>
        </authorList>
    </citation>
    <scope>NUCLEOTIDE SEQUENCE</scope>
    <source>
        <strain evidence="1">IBT 17660</strain>
    </source>
</reference>
<gene>
    <name evidence="1" type="ORF">N7530_008546</name>
</gene>
<comment type="caution">
    <text evidence="1">The sequence shown here is derived from an EMBL/GenBank/DDBJ whole genome shotgun (WGS) entry which is preliminary data.</text>
</comment>
<reference evidence="1" key="2">
    <citation type="journal article" date="2023" name="IMA Fungus">
        <title>Comparative genomic study of the Penicillium genus elucidates a diverse pangenome and 15 lateral gene transfer events.</title>
        <authorList>
            <person name="Petersen C."/>
            <person name="Sorensen T."/>
            <person name="Nielsen M.R."/>
            <person name="Sondergaard T.E."/>
            <person name="Sorensen J.L."/>
            <person name="Fitzpatrick D.A."/>
            <person name="Frisvad J.C."/>
            <person name="Nielsen K.L."/>
        </authorList>
    </citation>
    <scope>NUCLEOTIDE SEQUENCE</scope>
    <source>
        <strain evidence="1">IBT 17660</strain>
    </source>
</reference>